<feature type="domain" description="DUF4440" evidence="8">
    <location>
        <begin position="13"/>
        <end position="83"/>
    </location>
</feature>
<organism evidence="9 10">
    <name type="scientific">Aspergillus keveii</name>
    <dbReference type="NCBI Taxonomy" id="714993"/>
    <lineage>
        <taxon>Eukaryota</taxon>
        <taxon>Fungi</taxon>
        <taxon>Dikarya</taxon>
        <taxon>Ascomycota</taxon>
        <taxon>Pezizomycotina</taxon>
        <taxon>Eurotiomycetes</taxon>
        <taxon>Eurotiomycetidae</taxon>
        <taxon>Eurotiales</taxon>
        <taxon>Aspergillaceae</taxon>
        <taxon>Aspergillus</taxon>
        <taxon>Aspergillus subgen. Nidulantes</taxon>
    </lineage>
</organism>
<keyword evidence="5" id="KW-0503">Monooxygenase</keyword>
<feature type="region of interest" description="Disordered" evidence="6">
    <location>
        <begin position="302"/>
        <end position="381"/>
    </location>
</feature>
<dbReference type="InterPro" id="IPR036188">
    <property type="entry name" value="FAD/NAD-bd_sf"/>
</dbReference>
<comment type="similarity">
    <text evidence="1">Belongs to the paxM FAD-dependent monooxygenase family.</text>
</comment>
<evidence type="ECO:0000256" key="1">
    <source>
        <dbReference type="ARBA" id="ARBA00007992"/>
    </source>
</evidence>
<feature type="domain" description="FAD-binding" evidence="7">
    <location>
        <begin position="109"/>
        <end position="313"/>
    </location>
</feature>
<evidence type="ECO:0000256" key="3">
    <source>
        <dbReference type="ARBA" id="ARBA00022827"/>
    </source>
</evidence>
<feature type="compositionally biased region" description="Low complexity" evidence="6">
    <location>
        <begin position="315"/>
        <end position="340"/>
    </location>
</feature>
<sequence>MPAIYERISQDLVAQERTLWTTLTSADPAPELERFTHPEGVLLFPKKDIITVDKLQEAFSKPFHRFDEYDLQDVRTIVIDLMAGTKDSEPWDGFVLPVSIPDPSTRTRKVLIVGAGIAGIASALALAHELKPHEPNLQITIFERHDVLSTSGGAINLTPVAQRHLDRLGVLSELDRQGADGGADVDAIELFSSRSGRSLGSIDFTDGQGNGVNGYKGRRVMRIVLSLAMLSVVERHPNIRIVYGKKLARVTESPNGETILHFEDNTSTTGDLVLGCDGVHSALRTSYVDPSRPSEYTGLSFLQTTIDTPPPPQPQFRSARNSTSRPSTSNSSNGSTHSYSIRSLRKSPSISTHTSSSTPNISADPSSPSSPSMHSPPFRTTGLVLSRHGDLLGSYCDRSHSTLFLAAIVQMNESLLPRYRIDASPSASSSSQSNSHYLTPPHVDETRRRLAIHAALQGEIHSRFGHAGHPWIRDVAKLKTNWMLYPVYQVRPGGKWSRGKVILLGDAAHAMPPRDESAAYALDDSIMFSRILAHHRDEPLCEVFARYEAVRRAAVEEAFSEAGRMWDTHRDMSFIEGRWKEWTMPWVLWKNRGARNAAWRFDAYDV</sequence>
<evidence type="ECO:0000259" key="7">
    <source>
        <dbReference type="Pfam" id="PF01494"/>
    </source>
</evidence>
<evidence type="ECO:0008006" key="11">
    <source>
        <dbReference type="Google" id="ProtNLM"/>
    </source>
</evidence>
<proteinExistence type="inferred from homology"/>
<evidence type="ECO:0000256" key="2">
    <source>
        <dbReference type="ARBA" id="ARBA00022630"/>
    </source>
</evidence>
<evidence type="ECO:0000313" key="9">
    <source>
        <dbReference type="EMBL" id="KAL2793839.1"/>
    </source>
</evidence>
<dbReference type="Gene3D" id="3.50.50.60">
    <property type="entry name" value="FAD/NAD(P)-binding domain"/>
    <property type="match status" value="2"/>
</dbReference>
<evidence type="ECO:0000256" key="6">
    <source>
        <dbReference type="SAM" id="MobiDB-lite"/>
    </source>
</evidence>
<protein>
    <recommendedName>
        <fullName evidence="11">Salicylate hydroxylase</fullName>
    </recommendedName>
</protein>
<keyword evidence="3" id="KW-0274">FAD</keyword>
<dbReference type="EMBL" id="JBFTWV010000052">
    <property type="protein sequence ID" value="KAL2793839.1"/>
    <property type="molecule type" value="Genomic_DNA"/>
</dbReference>
<name>A0ABR4G495_9EURO</name>
<dbReference type="InterPro" id="IPR050493">
    <property type="entry name" value="FAD-dep_Monooxygenase_BioMet"/>
</dbReference>
<dbReference type="SUPFAM" id="SSF51905">
    <property type="entry name" value="FAD/NAD(P)-binding domain"/>
    <property type="match status" value="1"/>
</dbReference>
<dbReference type="Proteomes" id="UP001610563">
    <property type="component" value="Unassembled WGS sequence"/>
</dbReference>
<gene>
    <name evidence="9" type="ORF">BJX66DRAFT_325748</name>
</gene>
<evidence type="ECO:0000259" key="8">
    <source>
        <dbReference type="Pfam" id="PF14534"/>
    </source>
</evidence>
<evidence type="ECO:0000256" key="5">
    <source>
        <dbReference type="ARBA" id="ARBA00023033"/>
    </source>
</evidence>
<keyword evidence="4" id="KW-0560">Oxidoreductase</keyword>
<feature type="compositionally biased region" description="Low complexity" evidence="6">
    <location>
        <begin position="347"/>
        <end position="377"/>
    </location>
</feature>
<accession>A0ABR4G495</accession>
<dbReference type="InterPro" id="IPR027843">
    <property type="entry name" value="DUF4440"/>
</dbReference>
<dbReference type="PANTHER" id="PTHR13789">
    <property type="entry name" value="MONOOXYGENASE"/>
    <property type="match status" value="1"/>
</dbReference>
<keyword evidence="2" id="KW-0285">Flavoprotein</keyword>
<dbReference type="Pfam" id="PF14534">
    <property type="entry name" value="DUF4440"/>
    <property type="match status" value="1"/>
</dbReference>
<evidence type="ECO:0000256" key="4">
    <source>
        <dbReference type="ARBA" id="ARBA00023002"/>
    </source>
</evidence>
<keyword evidence="10" id="KW-1185">Reference proteome</keyword>
<dbReference type="InterPro" id="IPR002938">
    <property type="entry name" value="FAD-bd"/>
</dbReference>
<dbReference type="Pfam" id="PF01494">
    <property type="entry name" value="FAD_binding_3"/>
    <property type="match status" value="1"/>
</dbReference>
<dbReference type="PRINTS" id="PR00420">
    <property type="entry name" value="RNGMNOXGNASE"/>
</dbReference>
<reference evidence="9 10" key="1">
    <citation type="submission" date="2024-07" db="EMBL/GenBank/DDBJ databases">
        <title>Section-level genome sequencing and comparative genomics of Aspergillus sections Usti and Cavernicolus.</title>
        <authorList>
            <consortium name="Lawrence Berkeley National Laboratory"/>
            <person name="Nybo J.L."/>
            <person name="Vesth T.C."/>
            <person name="Theobald S."/>
            <person name="Frisvad J.C."/>
            <person name="Larsen T.O."/>
            <person name="Kjaerboelling I."/>
            <person name="Rothschild-Mancinelli K."/>
            <person name="Lyhne E.K."/>
            <person name="Kogle M.E."/>
            <person name="Barry K."/>
            <person name="Clum A."/>
            <person name="Na H."/>
            <person name="Ledsgaard L."/>
            <person name="Lin J."/>
            <person name="Lipzen A."/>
            <person name="Kuo A."/>
            <person name="Riley R."/>
            <person name="Mondo S."/>
            <person name="Labutti K."/>
            <person name="Haridas S."/>
            <person name="Pangalinan J."/>
            <person name="Salamov A.A."/>
            <person name="Simmons B.A."/>
            <person name="Magnuson J.K."/>
            <person name="Chen J."/>
            <person name="Drula E."/>
            <person name="Henrissat B."/>
            <person name="Wiebenga A."/>
            <person name="Lubbers R.J."/>
            <person name="Gomes A.C."/>
            <person name="Makela M.R."/>
            <person name="Stajich J."/>
            <person name="Grigoriev I.V."/>
            <person name="Mortensen U.H."/>
            <person name="De Vries R.P."/>
            <person name="Baker S.E."/>
            <person name="Andersen M.R."/>
        </authorList>
    </citation>
    <scope>NUCLEOTIDE SEQUENCE [LARGE SCALE GENOMIC DNA]</scope>
    <source>
        <strain evidence="9 10">CBS 209.92</strain>
    </source>
</reference>
<evidence type="ECO:0000313" key="10">
    <source>
        <dbReference type="Proteomes" id="UP001610563"/>
    </source>
</evidence>
<dbReference type="PANTHER" id="PTHR13789:SF309">
    <property type="entry name" value="PUTATIVE (AFU_ORTHOLOGUE AFUA_6G14510)-RELATED"/>
    <property type="match status" value="1"/>
</dbReference>
<comment type="caution">
    <text evidence="9">The sequence shown here is derived from an EMBL/GenBank/DDBJ whole genome shotgun (WGS) entry which is preliminary data.</text>
</comment>